<proteinExistence type="predicted"/>
<comment type="caution">
    <text evidence="2">The sequence shown here is derived from an EMBL/GenBank/DDBJ whole genome shotgun (WGS) entry which is preliminary data.</text>
</comment>
<feature type="compositionally biased region" description="Basic and acidic residues" evidence="1">
    <location>
        <begin position="170"/>
        <end position="193"/>
    </location>
</feature>
<reference evidence="2 3" key="1">
    <citation type="submission" date="2019-01" db="EMBL/GenBank/DDBJ databases">
        <title>Mucilaginibacter antarcticum sp. nov., isolated from antarctic soil.</title>
        <authorList>
            <person name="Yan Y.-Q."/>
            <person name="Du Z.-J."/>
        </authorList>
    </citation>
    <scope>NUCLEOTIDE SEQUENCE [LARGE SCALE GENOMIC DNA]</scope>
    <source>
        <strain evidence="2 3">F01003</strain>
    </source>
</reference>
<accession>A0A444MKI7</accession>
<name>A0A444MKI7_9SPHI</name>
<gene>
    <name evidence="2" type="ORF">EPL05_18120</name>
</gene>
<feature type="compositionally biased region" description="Basic and acidic residues" evidence="1">
    <location>
        <begin position="104"/>
        <end position="157"/>
    </location>
</feature>
<sequence>MKTKFLKQGLLLAAMAATTLSYGQAKKKTVRDNSPNSNYMTTSRSNGQEVEEFRTNWNGVIYKAKFVIDKMTELYIDGEQIPAAKWGDYSTVLTKIKEQIKRDKIQAKKDQEQAARDMVQAKRDQEQAGRDQLQAKRDAEQAQKDALQAKRDAEQAQRDQAGAGEAQVQAKRDQERAKLDQLQAKKDQEQAAKDMVQAKRDQEQAAKDQIQAKKDQEQARQDQLLMKALIGDLIKDKIIDNEKSLHDLTLNNEEMTVNGKKQPEAVFAKYKEKYKRFTHLNFSYGNADGVHTYQGLHISN</sequence>
<dbReference type="AlphaFoldDB" id="A0A444MKI7"/>
<protein>
    <submittedName>
        <fullName evidence="2">Uncharacterized protein</fullName>
    </submittedName>
</protein>
<evidence type="ECO:0000313" key="2">
    <source>
        <dbReference type="EMBL" id="RWY49327.1"/>
    </source>
</evidence>
<dbReference type="RefSeq" id="WP_128535399.1">
    <property type="nucleotide sequence ID" value="NZ_SBIW01000008.1"/>
</dbReference>
<evidence type="ECO:0000313" key="3">
    <source>
        <dbReference type="Proteomes" id="UP000286701"/>
    </source>
</evidence>
<feature type="region of interest" description="Disordered" evidence="1">
    <location>
        <begin position="104"/>
        <end position="193"/>
    </location>
</feature>
<dbReference type="OrthoDB" id="791896at2"/>
<dbReference type="EMBL" id="SBIW01000008">
    <property type="protein sequence ID" value="RWY49327.1"/>
    <property type="molecule type" value="Genomic_DNA"/>
</dbReference>
<keyword evidence="3" id="KW-1185">Reference proteome</keyword>
<evidence type="ECO:0000256" key="1">
    <source>
        <dbReference type="SAM" id="MobiDB-lite"/>
    </source>
</evidence>
<dbReference type="Proteomes" id="UP000286701">
    <property type="component" value="Unassembled WGS sequence"/>
</dbReference>
<organism evidence="2 3">
    <name type="scientific">Mucilaginibacter gilvus</name>
    <dbReference type="NCBI Taxonomy" id="2305909"/>
    <lineage>
        <taxon>Bacteria</taxon>
        <taxon>Pseudomonadati</taxon>
        <taxon>Bacteroidota</taxon>
        <taxon>Sphingobacteriia</taxon>
        <taxon>Sphingobacteriales</taxon>
        <taxon>Sphingobacteriaceae</taxon>
        <taxon>Mucilaginibacter</taxon>
    </lineage>
</organism>